<keyword evidence="3" id="KW-1185">Reference proteome</keyword>
<dbReference type="InterPro" id="IPR036388">
    <property type="entry name" value="WH-like_DNA-bd_sf"/>
</dbReference>
<evidence type="ECO:0008006" key="4">
    <source>
        <dbReference type="Google" id="ProtNLM"/>
    </source>
</evidence>
<dbReference type="Proteomes" id="UP000008229">
    <property type="component" value="Chromosome"/>
</dbReference>
<accession>D3FF81</accession>
<protein>
    <recommendedName>
        <fullName evidence="4">Helix-turn-helix domain-containing protein</fullName>
    </recommendedName>
</protein>
<dbReference type="Gene3D" id="1.10.10.10">
    <property type="entry name" value="Winged helix-like DNA-binding domain superfamily/Winged helix DNA-binding domain"/>
    <property type="match status" value="1"/>
</dbReference>
<feature type="compositionally biased region" description="Basic residues" evidence="1">
    <location>
        <begin position="58"/>
        <end position="76"/>
    </location>
</feature>
<sequence>MPDPYRIPPPEHVDDAFAAVVALRRLADRLERATVARALADGWTWERIAQALGVSRQAAHKRHARHTPPFRSRRPS</sequence>
<dbReference type="HOGENOM" id="CLU_185993_0_0_11"/>
<proteinExistence type="predicted"/>
<dbReference type="STRING" id="469383.Cwoe_3380"/>
<dbReference type="KEGG" id="cwo:Cwoe_3380"/>
<reference evidence="2 3" key="1">
    <citation type="journal article" date="2010" name="Stand. Genomic Sci.">
        <title>Complete genome sequence of Conexibacter woesei type strain (ID131577).</title>
        <authorList>
            <person name="Pukall R."/>
            <person name="Lapidus A."/>
            <person name="Glavina Del Rio T."/>
            <person name="Copeland A."/>
            <person name="Tice H."/>
            <person name="Cheng J.-F."/>
            <person name="Lucas S."/>
            <person name="Chen F."/>
            <person name="Nolan M."/>
            <person name="Bruce D."/>
            <person name="Goodwin L."/>
            <person name="Pitluck S."/>
            <person name="Mavromatis K."/>
            <person name="Ivanova N."/>
            <person name="Ovchinnikova G."/>
            <person name="Pati A."/>
            <person name="Chen A."/>
            <person name="Palaniappan K."/>
            <person name="Land M."/>
            <person name="Hauser L."/>
            <person name="Chang Y.-J."/>
            <person name="Jeffries C.D."/>
            <person name="Chain P."/>
            <person name="Meincke L."/>
            <person name="Sims D."/>
            <person name="Brettin T."/>
            <person name="Detter J.C."/>
            <person name="Rohde M."/>
            <person name="Goeker M."/>
            <person name="Bristow J."/>
            <person name="Eisen J.A."/>
            <person name="Markowitz V."/>
            <person name="Kyrpides N.C."/>
            <person name="Klenk H.-P."/>
            <person name="Hugenholtz P."/>
        </authorList>
    </citation>
    <scope>NUCLEOTIDE SEQUENCE [LARGE SCALE GENOMIC DNA]</scope>
    <source>
        <strain evidence="3">DSM 14684 / CIP 108061 / JCM 11494 / NBRC 100937 / ID131577</strain>
    </source>
</reference>
<name>D3FF81_CONWI</name>
<reference evidence="3" key="2">
    <citation type="submission" date="2010-01" db="EMBL/GenBank/DDBJ databases">
        <title>The complete genome of Conexibacter woesei DSM 14684.</title>
        <authorList>
            <consortium name="US DOE Joint Genome Institute (JGI-PGF)"/>
            <person name="Lucas S."/>
            <person name="Copeland A."/>
            <person name="Lapidus A."/>
            <person name="Glavina del Rio T."/>
            <person name="Dalin E."/>
            <person name="Tice H."/>
            <person name="Bruce D."/>
            <person name="Goodwin L."/>
            <person name="Pitluck S."/>
            <person name="Kyrpides N."/>
            <person name="Mavromatis K."/>
            <person name="Ivanova N."/>
            <person name="Mikhailova N."/>
            <person name="Chertkov O."/>
            <person name="Brettin T."/>
            <person name="Detter J.C."/>
            <person name="Han C."/>
            <person name="Larimer F."/>
            <person name="Land M."/>
            <person name="Hauser L."/>
            <person name="Markowitz V."/>
            <person name="Cheng J.-F."/>
            <person name="Hugenholtz P."/>
            <person name="Woyke T."/>
            <person name="Wu D."/>
            <person name="Pukall R."/>
            <person name="Steenblock K."/>
            <person name="Schneider S."/>
            <person name="Klenk H.-P."/>
            <person name="Eisen J.A."/>
        </authorList>
    </citation>
    <scope>NUCLEOTIDE SEQUENCE [LARGE SCALE GENOMIC DNA]</scope>
    <source>
        <strain evidence="3">DSM 14684 / CIP 108061 / JCM 11494 / NBRC 100937 / ID131577</strain>
    </source>
</reference>
<dbReference type="AlphaFoldDB" id="D3FF81"/>
<dbReference type="RefSeq" id="WP_012934849.1">
    <property type="nucleotide sequence ID" value="NC_013739.1"/>
</dbReference>
<dbReference type="eggNOG" id="ENOG5032JJK">
    <property type="taxonomic scope" value="Bacteria"/>
</dbReference>
<evidence type="ECO:0000313" key="3">
    <source>
        <dbReference type="Proteomes" id="UP000008229"/>
    </source>
</evidence>
<organism evidence="2 3">
    <name type="scientific">Conexibacter woesei (strain DSM 14684 / CCUG 47730 / CIP 108061 / JCM 11494 / NBRC 100937 / ID131577)</name>
    <dbReference type="NCBI Taxonomy" id="469383"/>
    <lineage>
        <taxon>Bacteria</taxon>
        <taxon>Bacillati</taxon>
        <taxon>Actinomycetota</taxon>
        <taxon>Thermoleophilia</taxon>
        <taxon>Solirubrobacterales</taxon>
        <taxon>Conexibacteraceae</taxon>
        <taxon>Conexibacter</taxon>
    </lineage>
</organism>
<evidence type="ECO:0000256" key="1">
    <source>
        <dbReference type="SAM" id="MobiDB-lite"/>
    </source>
</evidence>
<feature type="region of interest" description="Disordered" evidence="1">
    <location>
        <begin position="55"/>
        <end position="76"/>
    </location>
</feature>
<dbReference type="OrthoDB" id="3579809at2"/>
<evidence type="ECO:0000313" key="2">
    <source>
        <dbReference type="EMBL" id="ADB51798.1"/>
    </source>
</evidence>
<gene>
    <name evidence="2" type="ordered locus">Cwoe_3380</name>
</gene>
<dbReference type="Pfam" id="PF13384">
    <property type="entry name" value="HTH_23"/>
    <property type="match status" value="1"/>
</dbReference>
<dbReference type="EMBL" id="CP001854">
    <property type="protein sequence ID" value="ADB51798.1"/>
    <property type="molecule type" value="Genomic_DNA"/>
</dbReference>